<organism evidence="2 3">
    <name type="scientific">Streptomyces murinus</name>
    <dbReference type="NCBI Taxonomy" id="33900"/>
    <lineage>
        <taxon>Bacteria</taxon>
        <taxon>Bacillati</taxon>
        <taxon>Actinomycetota</taxon>
        <taxon>Actinomycetes</taxon>
        <taxon>Kitasatosporales</taxon>
        <taxon>Streptomycetaceae</taxon>
        <taxon>Streptomyces</taxon>
    </lineage>
</organism>
<accession>A0A7W3NUN0</accession>
<feature type="domain" description="DUF4158" evidence="1">
    <location>
        <begin position="1"/>
        <end position="57"/>
    </location>
</feature>
<dbReference type="Pfam" id="PF13700">
    <property type="entry name" value="DUF4158"/>
    <property type="match status" value="1"/>
</dbReference>
<reference evidence="2 3" key="1">
    <citation type="submission" date="2020-08" db="EMBL/GenBank/DDBJ databases">
        <title>Sequencing the genomes of 1000 actinobacteria strains.</title>
        <authorList>
            <person name="Klenk H.-P."/>
        </authorList>
    </citation>
    <scope>NUCLEOTIDE SEQUENCE [LARGE SCALE GENOMIC DNA]</scope>
    <source>
        <strain evidence="2 3">DSM 41827</strain>
    </source>
</reference>
<sequence>MQWGTVRMLGTFLTEDPTAVPASVVRSVAEQPGLDDEHFAEYGTRAQTVHEPAWEIRGT</sequence>
<evidence type="ECO:0000259" key="1">
    <source>
        <dbReference type="Pfam" id="PF13700"/>
    </source>
</evidence>
<gene>
    <name evidence="2" type="ORF">HDA42_005869</name>
</gene>
<keyword evidence="3" id="KW-1185">Reference proteome</keyword>
<dbReference type="Proteomes" id="UP000577386">
    <property type="component" value="Unassembled WGS sequence"/>
</dbReference>
<name>A0A7W3NUN0_STRMR</name>
<dbReference type="AlphaFoldDB" id="A0A7W3NUN0"/>
<evidence type="ECO:0000313" key="3">
    <source>
        <dbReference type="Proteomes" id="UP000577386"/>
    </source>
</evidence>
<comment type="caution">
    <text evidence="2">The sequence shown here is derived from an EMBL/GenBank/DDBJ whole genome shotgun (WGS) entry which is preliminary data.</text>
</comment>
<dbReference type="InterPro" id="IPR025296">
    <property type="entry name" value="DUF4158"/>
</dbReference>
<proteinExistence type="predicted"/>
<protein>
    <recommendedName>
        <fullName evidence="1">DUF4158 domain-containing protein</fullName>
    </recommendedName>
</protein>
<evidence type="ECO:0000313" key="2">
    <source>
        <dbReference type="EMBL" id="MBA9056691.1"/>
    </source>
</evidence>
<dbReference type="EMBL" id="JACJIJ010000002">
    <property type="protein sequence ID" value="MBA9056691.1"/>
    <property type="molecule type" value="Genomic_DNA"/>
</dbReference>